<dbReference type="Proteomes" id="UP001164539">
    <property type="component" value="Chromosome 3"/>
</dbReference>
<comment type="caution">
    <text evidence="1">The sequence shown here is derived from an EMBL/GenBank/DDBJ whole genome shotgun (WGS) entry which is preliminary data.</text>
</comment>
<keyword evidence="2" id="KW-1185">Reference proteome</keyword>
<organism evidence="1 2">
    <name type="scientific">Melia azedarach</name>
    <name type="common">Chinaberry tree</name>
    <dbReference type="NCBI Taxonomy" id="155640"/>
    <lineage>
        <taxon>Eukaryota</taxon>
        <taxon>Viridiplantae</taxon>
        <taxon>Streptophyta</taxon>
        <taxon>Embryophyta</taxon>
        <taxon>Tracheophyta</taxon>
        <taxon>Spermatophyta</taxon>
        <taxon>Magnoliopsida</taxon>
        <taxon>eudicotyledons</taxon>
        <taxon>Gunneridae</taxon>
        <taxon>Pentapetalae</taxon>
        <taxon>rosids</taxon>
        <taxon>malvids</taxon>
        <taxon>Sapindales</taxon>
        <taxon>Meliaceae</taxon>
        <taxon>Melia</taxon>
    </lineage>
</organism>
<proteinExistence type="predicted"/>
<protein>
    <submittedName>
        <fullName evidence="1">Squamosa promoter binding-like protein</fullName>
    </submittedName>
</protein>
<evidence type="ECO:0000313" key="2">
    <source>
        <dbReference type="Proteomes" id="UP001164539"/>
    </source>
</evidence>
<name>A0ACC1YFN8_MELAZ</name>
<evidence type="ECO:0000313" key="1">
    <source>
        <dbReference type="EMBL" id="KAJ4721903.1"/>
    </source>
</evidence>
<sequence length="1037" mass="114847">MEAKFGGKVKNFYGPVVSDLKAVGKRSLEWDLNDWKWDGDLFTASPLNSVPSDCRSRQLFPVGPEIPANGGQSNSSSSCSEDNNVGNEKGKRELEKRRRVVVVEDEELNNDEVGSLNLKLGGQVYPIVHGDVKSGKKTKIVGSAASRAVCQVDDCRADLSNAKDYHRRHKVCDMHSKATKALVGNVMQRFCQQCSRFHVLQEFDEGKRSCRRRLAGHNKRRRKTHPDNVVNGGSLNDETGSSYLLISLLRILSNMHSNNSDQTKDQDLLSHLFRNLAGVVGTNNVRNISGLLQGSQGLLNAGTSNGNVEKVPDVVSTGPEPGRSSASASMIDHRIRFSDPLRSVGQSGSVPASDLIQKRIATRDAQSRIVQGPFGCESTEVVPSRDSISAKANELEATFGRSKISNIDLNNVYDDSQDHIENLERSRAPINIIQGTGSLSSRLWVQPASNKSTPPQTSANSDSTSSQSPSSSSGDAQSRTDRIVFKLFGKDPNDFPIVLRRQILDWLSHSPTDIESYIRPGCIILTIYLRLGKPTWEELCCDLGSSLRKLLDSSDDSFWRTGWLYARVQHSVAFVYNGQVVLDAPLPLKSHKSCRISSVKPIAVSVSARAKFIVKGFNLSPSTTRLFCAIEGKYLVQEACYDLMDGADEQGELQHLSFVCSMPNIYGRGFIEVEDHGLSSSFFPFIVAEQEVCSEICMLEGVIEVAEISDNFQKIAEKTEIKDQALDFVHEMGWLLHRSCLKFRLGHLDSNSGLFPFKRFRWLMEFSMEHDWCAVVKKLLCILFEGTVDTGEHISIELALLDMGLLHRAVRRNCRPMVELLLHFSPGKELGKLGPQRKQLVDKAGSSFIFKPDVIGPAGLTPLHLAACRDDAEHVLDALTDDPGLVGIKAWKSARDSSGLTPNDYACLRGHQSYVHLLQQKINKKSSEYAHVVLDIPSSLSDANSKPKLSDGNKSSRLVSLQTVKINSKVMQRHCRLCEKKLAYGNMRTSLVYRPAMLSMVAIAAVCVCVALLFKSSPEVLYIFRPFRWELLQFGSS</sequence>
<reference evidence="1 2" key="1">
    <citation type="journal article" date="2023" name="Science">
        <title>Complex scaffold remodeling in plant triterpene biosynthesis.</title>
        <authorList>
            <person name="De La Pena R."/>
            <person name="Hodgson H."/>
            <person name="Liu J.C."/>
            <person name="Stephenson M.J."/>
            <person name="Martin A.C."/>
            <person name="Owen C."/>
            <person name="Harkess A."/>
            <person name="Leebens-Mack J."/>
            <person name="Jimenez L.E."/>
            <person name="Osbourn A."/>
            <person name="Sattely E.S."/>
        </authorList>
    </citation>
    <scope>NUCLEOTIDE SEQUENCE [LARGE SCALE GENOMIC DNA]</scope>
    <source>
        <strain evidence="2">cv. JPN11</strain>
        <tissue evidence="1">Leaf</tissue>
    </source>
</reference>
<accession>A0ACC1YFN8</accession>
<dbReference type="EMBL" id="CM051396">
    <property type="protein sequence ID" value="KAJ4721903.1"/>
    <property type="molecule type" value="Genomic_DNA"/>
</dbReference>
<gene>
    <name evidence="1" type="ORF">OWV82_005497</name>
</gene>